<feature type="transmembrane region" description="Helical" evidence="1">
    <location>
        <begin position="12"/>
        <end position="33"/>
    </location>
</feature>
<evidence type="ECO:0000313" key="3">
    <source>
        <dbReference type="Proteomes" id="UP000256899"/>
    </source>
</evidence>
<dbReference type="RefSeq" id="WP_116014440.1">
    <property type="nucleotide sequence ID" value="NZ_QUOT01000001.1"/>
</dbReference>
<sequence length="222" mass="25849">MVKSKGFSLVELLVALTIMSFTLIIMTQGYTFFIERWGKELGNFDDSAKTMKSLLLTRRLVESIYPFIVRAEKNEPVIFFEGDNQGLVAITTKSLYSQELPTIFRLSLKQQEDLSYALIYEEQPANNAQAFTHMSQRRKFSKTTVLLEKLEFLEFSYFGHENIDEKNSARPMRWWTSFNALNRRVMPQRLNIKFGLLGAEQNLQVKLTEIDSRVLVQFSESF</sequence>
<dbReference type="InterPro" id="IPR012902">
    <property type="entry name" value="N_methyl_site"/>
</dbReference>
<keyword evidence="1" id="KW-0472">Membrane</keyword>
<keyword evidence="3" id="KW-1185">Reference proteome</keyword>
<proteinExistence type="predicted"/>
<name>A0A3E0TZW5_9GAMM</name>
<protein>
    <submittedName>
        <fullName evidence="2">Prepilin-type N-terminal cleavage/methylation domain-containing protein</fullName>
    </submittedName>
</protein>
<evidence type="ECO:0000256" key="1">
    <source>
        <dbReference type="SAM" id="Phobius"/>
    </source>
</evidence>
<gene>
    <name evidence="2" type="ORF">DXX94_05650</name>
</gene>
<dbReference type="PROSITE" id="PS00409">
    <property type="entry name" value="PROKAR_NTER_METHYL"/>
    <property type="match status" value="1"/>
</dbReference>
<dbReference type="Pfam" id="PF07963">
    <property type="entry name" value="N_methyl"/>
    <property type="match status" value="1"/>
</dbReference>
<reference evidence="3" key="1">
    <citation type="submission" date="2018-08" db="EMBL/GenBank/DDBJ databases">
        <title>Thalassotalea euphylliae genome.</title>
        <authorList>
            <person name="Summers S."/>
            <person name="Rice S.A."/>
            <person name="Freckelton M.L."/>
            <person name="Nedved B.T."/>
            <person name="Hadfield M.G."/>
        </authorList>
    </citation>
    <scope>NUCLEOTIDE SEQUENCE [LARGE SCALE GENOMIC DNA]</scope>
    <source>
        <strain evidence="3">H3</strain>
    </source>
</reference>
<comment type="caution">
    <text evidence="2">The sequence shown here is derived from an EMBL/GenBank/DDBJ whole genome shotgun (WGS) entry which is preliminary data.</text>
</comment>
<dbReference type="Proteomes" id="UP000256899">
    <property type="component" value="Unassembled WGS sequence"/>
</dbReference>
<dbReference type="EMBL" id="QUOT01000001">
    <property type="protein sequence ID" value="REL30231.1"/>
    <property type="molecule type" value="Genomic_DNA"/>
</dbReference>
<keyword evidence="1" id="KW-1133">Transmembrane helix</keyword>
<keyword evidence="1" id="KW-0812">Transmembrane</keyword>
<dbReference type="AlphaFoldDB" id="A0A3E0TZW5"/>
<organism evidence="2 3">
    <name type="scientific">Thalassotalea euphylliae</name>
    <dbReference type="NCBI Taxonomy" id="1655234"/>
    <lineage>
        <taxon>Bacteria</taxon>
        <taxon>Pseudomonadati</taxon>
        <taxon>Pseudomonadota</taxon>
        <taxon>Gammaproteobacteria</taxon>
        <taxon>Alteromonadales</taxon>
        <taxon>Colwelliaceae</taxon>
        <taxon>Thalassotalea</taxon>
    </lineage>
</organism>
<accession>A0A3E0TZW5</accession>
<dbReference type="NCBIfam" id="TIGR02532">
    <property type="entry name" value="IV_pilin_GFxxxE"/>
    <property type="match status" value="1"/>
</dbReference>
<evidence type="ECO:0000313" key="2">
    <source>
        <dbReference type="EMBL" id="REL30231.1"/>
    </source>
</evidence>